<feature type="transmembrane region" description="Helical" evidence="1">
    <location>
        <begin position="49"/>
        <end position="69"/>
    </location>
</feature>
<keyword evidence="3" id="KW-1185">Reference proteome</keyword>
<dbReference type="RefSeq" id="WP_254266810.1">
    <property type="nucleotide sequence ID" value="NZ_CP100400.1"/>
</dbReference>
<evidence type="ECO:0000313" key="3">
    <source>
        <dbReference type="Proteomes" id="UP001595945"/>
    </source>
</evidence>
<proteinExistence type="predicted"/>
<evidence type="ECO:0000256" key="1">
    <source>
        <dbReference type="SAM" id="Phobius"/>
    </source>
</evidence>
<protein>
    <recommendedName>
        <fullName evidence="4">PH domain-containing protein</fullName>
    </recommendedName>
</protein>
<gene>
    <name evidence="2" type="ORF">ACFO9K_07560</name>
</gene>
<comment type="caution">
    <text evidence="2">The sequence shown here is derived from an EMBL/GenBank/DDBJ whole genome shotgun (WGS) entry which is preliminary data.</text>
</comment>
<keyword evidence="1" id="KW-0472">Membrane</keyword>
<feature type="transmembrane region" description="Helical" evidence="1">
    <location>
        <begin position="81"/>
        <end position="103"/>
    </location>
</feature>
<reference evidence="2 3" key="1">
    <citation type="journal article" date="2019" name="Int. J. Syst. Evol. Microbiol.">
        <title>The Global Catalogue of Microorganisms (GCM) 10K type strain sequencing project: providing services to taxonomists for standard genome sequencing and annotation.</title>
        <authorList>
            <consortium name="The Broad Institute Genomics Platform"/>
            <consortium name="The Broad Institute Genome Sequencing Center for Infectious Disease"/>
            <person name="Wu L."/>
            <person name="Ma J."/>
        </authorList>
    </citation>
    <scope>NUCLEOTIDE SEQUENCE [LARGE SCALE GENOMIC DNA]</scope>
    <source>
        <strain evidence="2 3">XZYJ18</strain>
    </source>
</reference>
<accession>A0ABD5Q045</accession>
<dbReference type="Proteomes" id="UP001595945">
    <property type="component" value="Unassembled WGS sequence"/>
</dbReference>
<feature type="transmembrane region" description="Helical" evidence="1">
    <location>
        <begin position="115"/>
        <end position="136"/>
    </location>
</feature>
<evidence type="ECO:0000313" key="2">
    <source>
        <dbReference type="EMBL" id="MFC4824117.1"/>
    </source>
</evidence>
<keyword evidence="1" id="KW-1133">Transmembrane helix</keyword>
<sequence length="276" mass="29606">MTAIKWVAVRLSYMRLRRPEPRHAPLSLGFLAGLAGFLATPGPWPTDPVLGIGLGTCVSVVVWAVLEQVPDAFDRAVEARAQWVLAGLGLLPAAVLFGPALFGAPTPPGGTSVRVLVFTVAAFLVAAMGEQHRGMLLLERGQVRGRVFAVQSKWRQFALGIVGATVALLVISYTIADSFSIGSLVGTVVGMLIGNGLTGTEEYELVALDDHLLVRQRGGWGATAIPWRRLGDVTVEGDTLRVARGPPYFTVYTADLTELSDRRAAVEAFRSYPYLH</sequence>
<dbReference type="GeneID" id="73045204"/>
<evidence type="ECO:0008006" key="4">
    <source>
        <dbReference type="Google" id="ProtNLM"/>
    </source>
</evidence>
<keyword evidence="1" id="KW-0812">Transmembrane</keyword>
<feature type="transmembrane region" description="Helical" evidence="1">
    <location>
        <begin position="157"/>
        <end position="176"/>
    </location>
</feature>
<dbReference type="AlphaFoldDB" id="A0ABD5Q045"/>
<dbReference type="EMBL" id="JBHSHT010000001">
    <property type="protein sequence ID" value="MFC4824117.1"/>
    <property type="molecule type" value="Genomic_DNA"/>
</dbReference>
<organism evidence="2 3">
    <name type="scientific">Halorussus aquaticus</name>
    <dbReference type="NCBI Taxonomy" id="2953748"/>
    <lineage>
        <taxon>Archaea</taxon>
        <taxon>Methanobacteriati</taxon>
        <taxon>Methanobacteriota</taxon>
        <taxon>Stenosarchaea group</taxon>
        <taxon>Halobacteria</taxon>
        <taxon>Halobacteriales</taxon>
        <taxon>Haladaptataceae</taxon>
        <taxon>Halorussus</taxon>
    </lineage>
</organism>
<name>A0ABD5Q045_9EURY</name>